<dbReference type="SUPFAM" id="SSF48371">
    <property type="entry name" value="ARM repeat"/>
    <property type="match status" value="1"/>
</dbReference>
<evidence type="ECO:0000256" key="3">
    <source>
        <dbReference type="ARBA" id="ARBA00022454"/>
    </source>
</evidence>
<feature type="compositionally biased region" description="Acidic residues" evidence="8">
    <location>
        <begin position="1123"/>
        <end position="1138"/>
    </location>
</feature>
<keyword evidence="11" id="KW-1185">Reference proteome</keyword>
<feature type="compositionally biased region" description="Basic and acidic residues" evidence="8">
    <location>
        <begin position="536"/>
        <end position="545"/>
    </location>
</feature>
<evidence type="ECO:0000256" key="4">
    <source>
        <dbReference type="ARBA" id="ARBA00022618"/>
    </source>
</evidence>
<keyword evidence="3" id="KW-0158">Chromosome</keyword>
<dbReference type="InterPro" id="IPR011989">
    <property type="entry name" value="ARM-like"/>
</dbReference>
<comment type="similarity">
    <text evidence="2">Belongs to the CND3 (condensin subunit 3) family.</text>
</comment>
<dbReference type="OrthoDB" id="27187at2759"/>
<dbReference type="GO" id="GO:0007076">
    <property type="term" value="P:mitotic chromosome condensation"/>
    <property type="evidence" value="ECO:0007669"/>
    <property type="project" value="InterPro"/>
</dbReference>
<keyword evidence="7" id="KW-0131">Cell cycle</keyword>
<sequence length="1138" mass="127863">MPARTTFSLDSLSTNISKIFDQAQSTTANHQKNLVALHKLQTEAATCTESVQNGMSTKLTGERAFEDAFINMISRILPVKKGASVADRILRFVGSYTKFMVQKDVEERKTKDAEEAEEDTTSSRFIIRVFRFLLKGCAAKDKTIRYRAVQCMAEMVQYLGQIDEDLYELLRAALLERIRDKESVVRVQAALALCKICTADEPDEPPTITDVLVDTLCHDPSPDVRRVILTNIPPGPITMPAILSRTRDVDAAVRRAVYTVTLNPDAPGKEESKSELELDATHPRSLTIAQRELIVRNGLGDREETVKAAAVKLLTCWMDLVGESAPEPEGEKPSNVVAFLGLFDLFQTSAPEDALISVFGARPDVLDTIEFPPEYWDWKTLTPERAFLARVFTEHCVTTKDDARLESSLPVVGVIALAIQDTFNSYQEDLDKEEEDNLLLAGMDDPDLDEQKARREEIQFDREVVMSELLKLAANLDYADEVGRRAMFQLTRAMISRHALPENVIMRCLDVLRKLSASERDLIRVVVEVVHELRDSGLDEERDQSGPDDNETNFGETPATQKTVRALPKPTSELSPEQKARADAIDLKCLSLCIGMLERVNGRFEDNSTLEGILGELIVPAVKRKELLLREKGLVSLGLCCLIARRMALNSFQLFLSQVQSAPEVLKLRVLQIVFDILMVNEGDFLGPGSTNGDRIVEFLLHVLENEESEKVQALLCVGISKLMLSGMITDDRVLRSLVLVYMSPETVDNLELRQCLTYFFPVFCYSSPPNQRRMQKIFVEVFTQICQIHKEWEEDEDVITPLQAGLMFVDWTDPMRASVVAKKIPGQEVDESIHIDLASDITKTLFRDDLTKTEKKTLCQLLGKLHIPETIDDDKIRTLKLLMHNLRNRRPLREASSKNAFNKFEATLTKKFEKQLEAFDETEYRQLEHLKELFEFLDDIIPLSDDEDIEPPKKRAGRKRRSESVTTDASSSRADSGEEGSSIGSRPRGKGKAKRRRLSQSDDESDDNKTERGESPAVVIAPTRVMPRRSAAENAKKAVTKSMKPPDSSSEGDDEDDEDDDEEEEEEGTPAPPTRRASGNKQQPKRTSTSTKNNPKENDDNEDAAGHDSIMDDSIMDTSIEANDDDDEDAEEVDDIL</sequence>
<evidence type="ECO:0000256" key="1">
    <source>
        <dbReference type="ARBA" id="ARBA00004286"/>
    </source>
</evidence>
<feature type="compositionally biased region" description="Polar residues" evidence="8">
    <location>
        <begin position="1078"/>
        <end position="1092"/>
    </location>
</feature>
<dbReference type="Pfam" id="PF12719">
    <property type="entry name" value="Cnd3"/>
    <property type="match status" value="1"/>
</dbReference>
<feature type="compositionally biased region" description="Basic residues" evidence="8">
    <location>
        <begin position="988"/>
        <end position="999"/>
    </location>
</feature>
<evidence type="ECO:0000256" key="2">
    <source>
        <dbReference type="ARBA" id="ARBA00006533"/>
    </source>
</evidence>
<dbReference type="InterPro" id="IPR016024">
    <property type="entry name" value="ARM-type_fold"/>
</dbReference>
<gene>
    <name evidence="10" type="ORF">BXZ70DRAFT_934293</name>
</gene>
<dbReference type="EMBL" id="JAEVFJ010000013">
    <property type="protein sequence ID" value="KAH8101082.1"/>
    <property type="molecule type" value="Genomic_DNA"/>
</dbReference>
<dbReference type="Proteomes" id="UP000813824">
    <property type="component" value="Unassembled WGS sequence"/>
</dbReference>
<evidence type="ECO:0000313" key="10">
    <source>
        <dbReference type="EMBL" id="KAH8101082.1"/>
    </source>
</evidence>
<dbReference type="GO" id="GO:0000796">
    <property type="term" value="C:condensin complex"/>
    <property type="evidence" value="ECO:0007669"/>
    <property type="project" value="InterPro"/>
</dbReference>
<evidence type="ECO:0000256" key="5">
    <source>
        <dbReference type="ARBA" id="ARBA00022776"/>
    </source>
</evidence>
<comment type="caution">
    <text evidence="10">The sequence shown here is derived from an EMBL/GenBank/DDBJ whole genome shotgun (WGS) entry which is preliminary data.</text>
</comment>
<keyword evidence="5" id="KW-0498">Mitosis</keyword>
<evidence type="ECO:0000259" key="9">
    <source>
        <dbReference type="Pfam" id="PF12719"/>
    </source>
</evidence>
<dbReference type="InterPro" id="IPR027165">
    <property type="entry name" value="CND3"/>
</dbReference>
<organism evidence="10 11">
    <name type="scientific">Cristinia sonorae</name>
    <dbReference type="NCBI Taxonomy" id="1940300"/>
    <lineage>
        <taxon>Eukaryota</taxon>
        <taxon>Fungi</taxon>
        <taxon>Dikarya</taxon>
        <taxon>Basidiomycota</taxon>
        <taxon>Agaricomycotina</taxon>
        <taxon>Agaricomycetes</taxon>
        <taxon>Agaricomycetidae</taxon>
        <taxon>Agaricales</taxon>
        <taxon>Pleurotineae</taxon>
        <taxon>Stephanosporaceae</taxon>
        <taxon>Cristinia</taxon>
    </lineage>
</organism>
<dbReference type="PANTHER" id="PTHR14418">
    <property type="entry name" value="CONDENSIN COMPLEX SUBUNIT 3-RELATED"/>
    <property type="match status" value="1"/>
</dbReference>
<accession>A0A8K0UPE9</accession>
<keyword evidence="6" id="KW-0226">DNA condensation</keyword>
<evidence type="ECO:0000313" key="11">
    <source>
        <dbReference type="Proteomes" id="UP000813824"/>
    </source>
</evidence>
<protein>
    <submittedName>
        <fullName evidence="10">Nuclear condensing complex subunit</fullName>
    </submittedName>
</protein>
<evidence type="ECO:0000256" key="7">
    <source>
        <dbReference type="ARBA" id="ARBA00023306"/>
    </source>
</evidence>
<proteinExistence type="inferred from homology"/>
<reference evidence="10" key="1">
    <citation type="journal article" date="2021" name="New Phytol.">
        <title>Evolutionary innovations through gain and loss of genes in the ectomycorrhizal Boletales.</title>
        <authorList>
            <person name="Wu G."/>
            <person name="Miyauchi S."/>
            <person name="Morin E."/>
            <person name="Kuo A."/>
            <person name="Drula E."/>
            <person name="Varga T."/>
            <person name="Kohler A."/>
            <person name="Feng B."/>
            <person name="Cao Y."/>
            <person name="Lipzen A."/>
            <person name="Daum C."/>
            <person name="Hundley H."/>
            <person name="Pangilinan J."/>
            <person name="Johnson J."/>
            <person name="Barry K."/>
            <person name="LaButti K."/>
            <person name="Ng V."/>
            <person name="Ahrendt S."/>
            <person name="Min B."/>
            <person name="Choi I.G."/>
            <person name="Park H."/>
            <person name="Plett J.M."/>
            <person name="Magnuson J."/>
            <person name="Spatafora J.W."/>
            <person name="Nagy L.G."/>
            <person name="Henrissat B."/>
            <person name="Grigoriev I.V."/>
            <person name="Yang Z.L."/>
            <person name="Xu J."/>
            <person name="Martin F.M."/>
        </authorList>
    </citation>
    <scope>NUCLEOTIDE SEQUENCE</scope>
    <source>
        <strain evidence="10">KKN 215</strain>
    </source>
</reference>
<feature type="domain" description="Nuclear condensin complex subunit 3 C-terminal" evidence="9">
    <location>
        <begin position="588"/>
        <end position="868"/>
    </location>
</feature>
<evidence type="ECO:0000256" key="6">
    <source>
        <dbReference type="ARBA" id="ARBA00023067"/>
    </source>
</evidence>
<feature type="region of interest" description="Disordered" evidence="8">
    <location>
        <begin position="946"/>
        <end position="1138"/>
    </location>
</feature>
<dbReference type="Gene3D" id="1.25.10.10">
    <property type="entry name" value="Leucine-rich Repeat Variant"/>
    <property type="match status" value="1"/>
</dbReference>
<dbReference type="PANTHER" id="PTHR14418:SF5">
    <property type="entry name" value="CONDENSIN COMPLEX SUBUNIT 3"/>
    <property type="match status" value="1"/>
</dbReference>
<feature type="compositionally biased region" description="Acidic residues" evidence="8">
    <location>
        <begin position="1051"/>
        <end position="1069"/>
    </location>
</feature>
<feature type="compositionally biased region" description="Polar residues" evidence="8">
    <location>
        <begin position="965"/>
        <end position="975"/>
    </location>
</feature>
<name>A0A8K0UPE9_9AGAR</name>
<dbReference type="GO" id="GO:0000793">
    <property type="term" value="C:condensed chromosome"/>
    <property type="evidence" value="ECO:0007669"/>
    <property type="project" value="TreeGrafter"/>
</dbReference>
<dbReference type="AlphaFoldDB" id="A0A8K0UPE9"/>
<comment type="subcellular location">
    <subcellularLocation>
        <location evidence="1">Chromosome</location>
    </subcellularLocation>
</comment>
<feature type="region of interest" description="Disordered" evidence="8">
    <location>
        <begin position="536"/>
        <end position="579"/>
    </location>
</feature>
<feature type="compositionally biased region" description="Polar residues" evidence="8">
    <location>
        <begin position="552"/>
        <end position="563"/>
    </location>
</feature>
<dbReference type="GO" id="GO:0051301">
    <property type="term" value="P:cell division"/>
    <property type="evidence" value="ECO:0007669"/>
    <property type="project" value="UniProtKB-KW"/>
</dbReference>
<feature type="compositionally biased region" description="Basic and acidic residues" evidence="8">
    <location>
        <begin position="1095"/>
        <end position="1111"/>
    </location>
</feature>
<keyword evidence="4" id="KW-0132">Cell division</keyword>
<evidence type="ECO:0000256" key="8">
    <source>
        <dbReference type="SAM" id="MobiDB-lite"/>
    </source>
</evidence>
<dbReference type="InterPro" id="IPR025977">
    <property type="entry name" value="Cnd3_C"/>
</dbReference>